<feature type="transmembrane region" description="Helical" evidence="9">
    <location>
        <begin position="406"/>
        <end position="427"/>
    </location>
</feature>
<evidence type="ECO:0000256" key="8">
    <source>
        <dbReference type="PIRNR" id="PIRNR002744"/>
    </source>
</evidence>
<comment type="caution">
    <text evidence="10">The sequence shown here is derived from an EMBL/GenBank/DDBJ whole genome shotgun (WGS) entry which is preliminary data.</text>
</comment>
<feature type="transmembrane region" description="Helical" evidence="9">
    <location>
        <begin position="447"/>
        <end position="466"/>
    </location>
</feature>
<gene>
    <name evidence="10" type="ORF">CROQUDRAFT_68892</name>
</gene>
<proteinExistence type="inferred from homology"/>
<dbReference type="InterPro" id="IPR001248">
    <property type="entry name" value="Pur-cyt_permease"/>
</dbReference>
<dbReference type="GO" id="GO:0000329">
    <property type="term" value="C:fungal-type vacuole membrane"/>
    <property type="evidence" value="ECO:0007669"/>
    <property type="project" value="TreeGrafter"/>
</dbReference>
<evidence type="ECO:0000256" key="4">
    <source>
        <dbReference type="ARBA" id="ARBA00022553"/>
    </source>
</evidence>
<evidence type="ECO:0000256" key="1">
    <source>
        <dbReference type="ARBA" id="ARBA00004141"/>
    </source>
</evidence>
<feature type="transmembrane region" description="Helical" evidence="9">
    <location>
        <begin position="106"/>
        <end position="123"/>
    </location>
</feature>
<keyword evidence="7 8" id="KW-0472">Membrane</keyword>
<organism evidence="10 11">
    <name type="scientific">Cronartium quercuum f. sp. fusiforme G11</name>
    <dbReference type="NCBI Taxonomy" id="708437"/>
    <lineage>
        <taxon>Eukaryota</taxon>
        <taxon>Fungi</taxon>
        <taxon>Dikarya</taxon>
        <taxon>Basidiomycota</taxon>
        <taxon>Pucciniomycotina</taxon>
        <taxon>Pucciniomycetes</taxon>
        <taxon>Pucciniales</taxon>
        <taxon>Coleosporiaceae</taxon>
        <taxon>Cronartium</taxon>
    </lineage>
</organism>
<dbReference type="Gene3D" id="1.10.4160.10">
    <property type="entry name" value="Hydantoin permease"/>
    <property type="match status" value="1"/>
</dbReference>
<keyword evidence="11" id="KW-1185">Reference proteome</keyword>
<dbReference type="FunFam" id="1.10.4160.10:FF:000002">
    <property type="entry name" value="Purine-cytosine permease fcyB"/>
    <property type="match status" value="1"/>
</dbReference>
<comment type="subcellular location">
    <subcellularLocation>
        <location evidence="1">Membrane</location>
        <topology evidence="1">Multi-pass membrane protein</topology>
    </subcellularLocation>
</comment>
<dbReference type="AlphaFoldDB" id="A0A9P6N8F8"/>
<evidence type="ECO:0000313" key="10">
    <source>
        <dbReference type="EMBL" id="KAG0140937.1"/>
    </source>
</evidence>
<evidence type="ECO:0000256" key="7">
    <source>
        <dbReference type="ARBA" id="ARBA00023136"/>
    </source>
</evidence>
<keyword evidence="5 9" id="KW-0812">Transmembrane</keyword>
<evidence type="ECO:0000256" key="5">
    <source>
        <dbReference type="ARBA" id="ARBA00022692"/>
    </source>
</evidence>
<keyword evidence="6 9" id="KW-1133">Transmembrane helix</keyword>
<keyword evidence="4" id="KW-0597">Phosphoprotein</keyword>
<name>A0A9P6N8F8_9BASI</name>
<evidence type="ECO:0000256" key="6">
    <source>
        <dbReference type="ARBA" id="ARBA00022989"/>
    </source>
</evidence>
<feature type="transmembrane region" description="Helical" evidence="9">
    <location>
        <begin position="213"/>
        <end position="233"/>
    </location>
</feature>
<feature type="transmembrane region" description="Helical" evidence="9">
    <location>
        <begin position="341"/>
        <end position="362"/>
    </location>
</feature>
<dbReference type="PANTHER" id="PTHR31806">
    <property type="entry name" value="PURINE-CYTOSINE PERMEASE FCY2-RELATED"/>
    <property type="match status" value="1"/>
</dbReference>
<protein>
    <recommendedName>
        <fullName evidence="12">Purine-cytosine permease</fullName>
    </recommendedName>
</protein>
<feature type="transmembrane region" description="Helical" evidence="9">
    <location>
        <begin position="283"/>
        <end position="306"/>
    </location>
</feature>
<dbReference type="PANTHER" id="PTHR31806:SF1">
    <property type="entry name" value="PURINE-CYTOSINE PERMEASE FCY2-RELATED"/>
    <property type="match status" value="1"/>
</dbReference>
<dbReference type="GO" id="GO:0022857">
    <property type="term" value="F:transmembrane transporter activity"/>
    <property type="evidence" value="ECO:0007669"/>
    <property type="project" value="InterPro"/>
</dbReference>
<dbReference type="Pfam" id="PF02133">
    <property type="entry name" value="Transp_cyt_pur"/>
    <property type="match status" value="1"/>
</dbReference>
<comment type="similarity">
    <text evidence="2 8">Belongs to the purine-cytosine permease (2.A.39) family.</text>
</comment>
<evidence type="ECO:0000256" key="3">
    <source>
        <dbReference type="ARBA" id="ARBA00022448"/>
    </source>
</evidence>
<sequence>MSKDLENNVHQQCGFTKSANISESKEYEIESKAEDHSDPSWIRRLRDLISKWGLEVNGIERIPSEARTQQSIFDVFTMWLAANCNVSTFSLGTLSSSVFKLGLRHSILAIVFFNMFAVIPVAYCSSFGARSGLRQMVFSRFAFGYWTCMIPGILNVIACVGWGTINCIVGAQSLHTVSNTHPLPIWAGIIIIAILTLIPSFCGYKYVYFYERYSWLAPAIVFLIILGESHKFMKDAPTEFLGKSKIASIFSFGASVVGYSLSWVSYAADYTVHLPENSSSWKIFFAAFFGNMISLVLIEILGAAMMSTLSVQLIWKAEYESNGIGGLLGAGLSPLKGFGGFLTAILGLSVVGANIPILYSLALTVQIFGNSFAVIPRAFITLAGTAVCVTLSLIGASRFVSLLDTLLVFLSYWSIIYCSILVEEHLIFRRGLWSKYDWSEIDRSDLLPRGFASALALCFGIVGAVLGMSQKWYIGRIGHMVGTENSDGDIGFELSFLFTCLTYPPLRYLEKQRFGR</sequence>
<dbReference type="GO" id="GO:0015851">
    <property type="term" value="P:nucleobase transport"/>
    <property type="evidence" value="ECO:0007669"/>
    <property type="project" value="UniProtKB-ARBA"/>
</dbReference>
<evidence type="ECO:0000313" key="11">
    <source>
        <dbReference type="Proteomes" id="UP000886653"/>
    </source>
</evidence>
<dbReference type="PIRSF" id="PIRSF002744">
    <property type="entry name" value="Pur-cyt_permease"/>
    <property type="match status" value="1"/>
</dbReference>
<evidence type="ECO:0000256" key="9">
    <source>
        <dbReference type="SAM" id="Phobius"/>
    </source>
</evidence>
<dbReference type="GO" id="GO:0005886">
    <property type="term" value="C:plasma membrane"/>
    <property type="evidence" value="ECO:0007669"/>
    <property type="project" value="TreeGrafter"/>
</dbReference>
<dbReference type="InterPro" id="IPR026030">
    <property type="entry name" value="Pur-cyt_permease_Fcy2/21/22"/>
</dbReference>
<dbReference type="Proteomes" id="UP000886653">
    <property type="component" value="Unassembled WGS sequence"/>
</dbReference>
<feature type="transmembrane region" description="Helical" evidence="9">
    <location>
        <begin position="245"/>
        <end position="263"/>
    </location>
</feature>
<feature type="transmembrane region" description="Helical" evidence="9">
    <location>
        <begin position="143"/>
        <end position="171"/>
    </location>
</feature>
<evidence type="ECO:0000256" key="2">
    <source>
        <dbReference type="ARBA" id="ARBA00008974"/>
    </source>
</evidence>
<evidence type="ECO:0008006" key="12">
    <source>
        <dbReference type="Google" id="ProtNLM"/>
    </source>
</evidence>
<dbReference type="EMBL" id="MU167411">
    <property type="protein sequence ID" value="KAG0140937.1"/>
    <property type="molecule type" value="Genomic_DNA"/>
</dbReference>
<dbReference type="OrthoDB" id="2116389at2759"/>
<feature type="transmembrane region" description="Helical" evidence="9">
    <location>
        <begin position="183"/>
        <end position="207"/>
    </location>
</feature>
<accession>A0A9P6N8F8</accession>
<keyword evidence="3 8" id="KW-0813">Transport</keyword>
<reference evidence="10" key="1">
    <citation type="submission" date="2013-11" db="EMBL/GenBank/DDBJ databases">
        <title>Genome sequence of the fusiform rust pathogen reveals effectors for host alternation and coevolution with pine.</title>
        <authorList>
            <consortium name="DOE Joint Genome Institute"/>
            <person name="Smith K."/>
            <person name="Pendleton A."/>
            <person name="Kubisiak T."/>
            <person name="Anderson C."/>
            <person name="Salamov A."/>
            <person name="Aerts A."/>
            <person name="Riley R."/>
            <person name="Clum A."/>
            <person name="Lindquist E."/>
            <person name="Ence D."/>
            <person name="Campbell M."/>
            <person name="Kronenberg Z."/>
            <person name="Feau N."/>
            <person name="Dhillon B."/>
            <person name="Hamelin R."/>
            <person name="Burleigh J."/>
            <person name="Smith J."/>
            <person name="Yandell M."/>
            <person name="Nelson C."/>
            <person name="Grigoriev I."/>
            <person name="Davis J."/>
        </authorList>
    </citation>
    <scope>NUCLEOTIDE SEQUENCE</scope>
    <source>
        <strain evidence="10">G11</strain>
    </source>
</reference>
<feature type="transmembrane region" description="Helical" evidence="9">
    <location>
        <begin position="374"/>
        <end position="394"/>
    </location>
</feature>